<name>A0A6A6IV35_9PLEO</name>
<dbReference type="AlphaFoldDB" id="A0A6A6IV35"/>
<gene>
    <name evidence="1" type="ORF">BU26DRAFT_135828</name>
</gene>
<dbReference type="EMBL" id="ML987190">
    <property type="protein sequence ID" value="KAF2254289.1"/>
    <property type="molecule type" value="Genomic_DNA"/>
</dbReference>
<dbReference type="GeneID" id="54573077"/>
<evidence type="ECO:0000313" key="1">
    <source>
        <dbReference type="EMBL" id="KAF2254289.1"/>
    </source>
</evidence>
<keyword evidence="2" id="KW-1185">Reference proteome</keyword>
<proteinExistence type="predicted"/>
<sequence>MGCTPLSGVPASSVRCHGALDWICLEIFICHTELPTRHPLAKAGKYLAIILNATVFPKPELNVLHNRTHSHLPAHQSPINIPLCRDQSEPSPSSTVDFNPPRPIPSNASQQIESRYPFFPLPTLNSGASLRYECASASSPCLHCNPRKERMREVDIPMPHFGIYVARVLVKAVFPMTGWQNISRDEF</sequence>
<dbReference type="Proteomes" id="UP000800094">
    <property type="component" value="Unassembled WGS sequence"/>
</dbReference>
<evidence type="ECO:0000313" key="2">
    <source>
        <dbReference type="Proteomes" id="UP000800094"/>
    </source>
</evidence>
<protein>
    <submittedName>
        <fullName evidence="1">Uncharacterized protein</fullName>
    </submittedName>
</protein>
<dbReference type="RefSeq" id="XP_033689293.1">
    <property type="nucleotide sequence ID" value="XM_033819747.1"/>
</dbReference>
<reference evidence="1" key="1">
    <citation type="journal article" date="2020" name="Stud. Mycol.">
        <title>101 Dothideomycetes genomes: a test case for predicting lifestyles and emergence of pathogens.</title>
        <authorList>
            <person name="Haridas S."/>
            <person name="Albert R."/>
            <person name="Binder M."/>
            <person name="Bloem J."/>
            <person name="Labutti K."/>
            <person name="Salamov A."/>
            <person name="Andreopoulos B."/>
            <person name="Baker S."/>
            <person name="Barry K."/>
            <person name="Bills G."/>
            <person name="Bluhm B."/>
            <person name="Cannon C."/>
            <person name="Castanera R."/>
            <person name="Culley D."/>
            <person name="Daum C."/>
            <person name="Ezra D."/>
            <person name="Gonzalez J."/>
            <person name="Henrissat B."/>
            <person name="Kuo A."/>
            <person name="Liang C."/>
            <person name="Lipzen A."/>
            <person name="Lutzoni F."/>
            <person name="Magnuson J."/>
            <person name="Mondo S."/>
            <person name="Nolan M."/>
            <person name="Ohm R."/>
            <person name="Pangilinan J."/>
            <person name="Park H.-J."/>
            <person name="Ramirez L."/>
            <person name="Alfaro M."/>
            <person name="Sun H."/>
            <person name="Tritt A."/>
            <person name="Yoshinaga Y."/>
            <person name="Zwiers L.-H."/>
            <person name="Turgeon B."/>
            <person name="Goodwin S."/>
            <person name="Spatafora J."/>
            <person name="Crous P."/>
            <person name="Grigoriev I."/>
        </authorList>
    </citation>
    <scope>NUCLEOTIDE SEQUENCE</scope>
    <source>
        <strain evidence="1">CBS 122368</strain>
    </source>
</reference>
<organism evidence="1 2">
    <name type="scientific">Trematosphaeria pertusa</name>
    <dbReference type="NCBI Taxonomy" id="390896"/>
    <lineage>
        <taxon>Eukaryota</taxon>
        <taxon>Fungi</taxon>
        <taxon>Dikarya</taxon>
        <taxon>Ascomycota</taxon>
        <taxon>Pezizomycotina</taxon>
        <taxon>Dothideomycetes</taxon>
        <taxon>Pleosporomycetidae</taxon>
        <taxon>Pleosporales</taxon>
        <taxon>Massarineae</taxon>
        <taxon>Trematosphaeriaceae</taxon>
        <taxon>Trematosphaeria</taxon>
    </lineage>
</organism>
<accession>A0A6A6IV35</accession>